<dbReference type="GO" id="GO:0051537">
    <property type="term" value="F:2 iron, 2 sulfur cluster binding"/>
    <property type="evidence" value="ECO:0007669"/>
    <property type="project" value="UniProtKB-KW"/>
</dbReference>
<name>A0A6L7GWC2_9ACTN</name>
<keyword evidence="1" id="KW-0001">2Fe-2S</keyword>
<dbReference type="InterPro" id="IPR017941">
    <property type="entry name" value="Rieske_2Fe-2S"/>
</dbReference>
<keyword evidence="4" id="KW-0411">Iron-sulfur</keyword>
<keyword evidence="6" id="KW-0560">Oxidoreductase</keyword>
<gene>
    <name evidence="6" type="ORF">GIY30_15765</name>
</gene>
<evidence type="ECO:0000313" key="7">
    <source>
        <dbReference type="Proteomes" id="UP000475545"/>
    </source>
</evidence>
<dbReference type="GO" id="GO:0046872">
    <property type="term" value="F:metal ion binding"/>
    <property type="evidence" value="ECO:0007669"/>
    <property type="project" value="UniProtKB-KW"/>
</dbReference>
<dbReference type="PANTHER" id="PTHR21496:SF23">
    <property type="entry name" value="3-PHENYLPROPIONATE_CINNAMIC ACID DIOXYGENASE FERREDOXIN SUBUNIT"/>
    <property type="match status" value="1"/>
</dbReference>
<dbReference type="Proteomes" id="UP000475545">
    <property type="component" value="Unassembled WGS sequence"/>
</dbReference>
<evidence type="ECO:0000313" key="6">
    <source>
        <dbReference type="EMBL" id="MXP22798.1"/>
    </source>
</evidence>
<dbReference type="GO" id="GO:0004497">
    <property type="term" value="F:monooxygenase activity"/>
    <property type="evidence" value="ECO:0007669"/>
    <property type="project" value="UniProtKB-ARBA"/>
</dbReference>
<organism evidence="6 7">
    <name type="scientific">Gordonia mangrovi</name>
    <dbReference type="NCBI Taxonomy" id="2665643"/>
    <lineage>
        <taxon>Bacteria</taxon>
        <taxon>Bacillati</taxon>
        <taxon>Actinomycetota</taxon>
        <taxon>Actinomycetes</taxon>
        <taxon>Mycobacteriales</taxon>
        <taxon>Gordoniaceae</taxon>
        <taxon>Gordonia</taxon>
    </lineage>
</organism>
<keyword evidence="3" id="KW-0408">Iron</keyword>
<dbReference type="AlphaFoldDB" id="A0A6L7GWC2"/>
<dbReference type="PANTHER" id="PTHR21496">
    <property type="entry name" value="FERREDOXIN-RELATED"/>
    <property type="match status" value="1"/>
</dbReference>
<sequence>MSDTDTWISACSTADLEPGTGLKVPGTCPPIAVFNIDGEYFAIDDTCSHAEYSLAEGYVDGDTVECELHYAAFSVKTGAALTAPATEPVGTYSVRVHDDQIQVAATQRCVIAESRL</sequence>
<keyword evidence="7" id="KW-1185">Reference proteome</keyword>
<dbReference type="Gene3D" id="2.102.10.10">
    <property type="entry name" value="Rieske [2Fe-2S] iron-sulphur domain"/>
    <property type="match status" value="1"/>
</dbReference>
<evidence type="ECO:0000256" key="3">
    <source>
        <dbReference type="ARBA" id="ARBA00023004"/>
    </source>
</evidence>
<evidence type="ECO:0000256" key="1">
    <source>
        <dbReference type="ARBA" id="ARBA00022714"/>
    </source>
</evidence>
<keyword evidence="2" id="KW-0479">Metal-binding</keyword>
<keyword evidence="6" id="KW-0223">Dioxygenase</keyword>
<proteinExistence type="predicted"/>
<dbReference type="SUPFAM" id="SSF50022">
    <property type="entry name" value="ISP domain"/>
    <property type="match status" value="1"/>
</dbReference>
<dbReference type="EC" id="1.14.12.19" evidence="6"/>
<evidence type="ECO:0000256" key="4">
    <source>
        <dbReference type="ARBA" id="ARBA00023014"/>
    </source>
</evidence>
<dbReference type="EMBL" id="WMBR01000004">
    <property type="protein sequence ID" value="MXP22798.1"/>
    <property type="molecule type" value="Genomic_DNA"/>
</dbReference>
<feature type="domain" description="Rieske" evidence="5">
    <location>
        <begin position="8"/>
        <end position="103"/>
    </location>
</feature>
<dbReference type="GO" id="GO:0008695">
    <property type="term" value="F:3-phenylpropionate dioxygenase activity"/>
    <property type="evidence" value="ECO:0007669"/>
    <property type="project" value="UniProtKB-EC"/>
</dbReference>
<evidence type="ECO:0000256" key="2">
    <source>
        <dbReference type="ARBA" id="ARBA00022723"/>
    </source>
</evidence>
<protein>
    <submittedName>
        <fullName evidence="6">Bifunctional 3-phenylpropionate/cinnamic acid dioxygenase ferredoxin subunit</fullName>
        <ecNumber evidence="6">1.14.12.19</ecNumber>
    </submittedName>
</protein>
<reference evidence="6 7" key="1">
    <citation type="submission" date="2019-11" db="EMBL/GenBank/DDBJ databases">
        <title>Gordonia sp. nov., a novel actinobacterium isolated from mangrove soil in Hainan.</title>
        <authorList>
            <person name="Huang X."/>
            <person name="Xie Y."/>
            <person name="Chu X."/>
            <person name="Xiao K."/>
        </authorList>
    </citation>
    <scope>NUCLEOTIDE SEQUENCE [LARGE SCALE GENOMIC DNA]</scope>
    <source>
        <strain evidence="6 7">HNM0687</strain>
    </source>
</reference>
<dbReference type="PROSITE" id="PS51296">
    <property type="entry name" value="RIESKE"/>
    <property type="match status" value="1"/>
</dbReference>
<dbReference type="CDD" id="cd03528">
    <property type="entry name" value="Rieske_RO_ferredoxin"/>
    <property type="match status" value="1"/>
</dbReference>
<dbReference type="Pfam" id="PF00355">
    <property type="entry name" value="Rieske"/>
    <property type="match status" value="1"/>
</dbReference>
<dbReference type="RefSeq" id="WP_160902988.1">
    <property type="nucleotide sequence ID" value="NZ_CP102850.1"/>
</dbReference>
<evidence type="ECO:0000259" key="5">
    <source>
        <dbReference type="PROSITE" id="PS51296"/>
    </source>
</evidence>
<accession>A0A6L7GWC2</accession>
<comment type="caution">
    <text evidence="6">The sequence shown here is derived from an EMBL/GenBank/DDBJ whole genome shotgun (WGS) entry which is preliminary data.</text>
</comment>
<dbReference type="NCBIfam" id="NF007422">
    <property type="entry name" value="PRK09965.1"/>
    <property type="match status" value="1"/>
</dbReference>
<dbReference type="InterPro" id="IPR036922">
    <property type="entry name" value="Rieske_2Fe-2S_sf"/>
</dbReference>